<gene>
    <name evidence="1" type="ORF">MSG28_011463</name>
</gene>
<comment type="caution">
    <text evidence="1">The sequence shown here is derived from an EMBL/GenBank/DDBJ whole genome shotgun (WGS) entry which is preliminary data.</text>
</comment>
<protein>
    <submittedName>
        <fullName evidence="1">Uncharacterized protein</fullName>
    </submittedName>
</protein>
<accession>A0ACC0JNL0</accession>
<dbReference type="Proteomes" id="UP001064048">
    <property type="component" value="Chromosome 19"/>
</dbReference>
<proteinExistence type="predicted"/>
<dbReference type="EMBL" id="CM046119">
    <property type="protein sequence ID" value="KAI8425649.1"/>
    <property type="molecule type" value="Genomic_DNA"/>
</dbReference>
<reference evidence="1 2" key="1">
    <citation type="journal article" date="2022" name="Genome Biol. Evol.">
        <title>The Spruce Budworm Genome: Reconstructing the Evolutionary History of Antifreeze Proteins.</title>
        <authorList>
            <person name="Beliveau C."/>
            <person name="Gagne P."/>
            <person name="Picq S."/>
            <person name="Vernygora O."/>
            <person name="Keeling C.I."/>
            <person name="Pinkney K."/>
            <person name="Doucet D."/>
            <person name="Wen F."/>
            <person name="Johnston J.S."/>
            <person name="Maaroufi H."/>
            <person name="Boyle B."/>
            <person name="Laroche J."/>
            <person name="Dewar K."/>
            <person name="Juretic N."/>
            <person name="Blackburn G."/>
            <person name="Nisole A."/>
            <person name="Brunet B."/>
            <person name="Brandao M."/>
            <person name="Lumley L."/>
            <person name="Duan J."/>
            <person name="Quan G."/>
            <person name="Lucarotti C.J."/>
            <person name="Roe A.D."/>
            <person name="Sperling F.A.H."/>
            <person name="Levesque R.C."/>
            <person name="Cusson M."/>
        </authorList>
    </citation>
    <scope>NUCLEOTIDE SEQUENCE [LARGE SCALE GENOMIC DNA]</scope>
    <source>
        <strain evidence="1">Glfc:IPQL:Cfum</strain>
    </source>
</reference>
<evidence type="ECO:0000313" key="2">
    <source>
        <dbReference type="Proteomes" id="UP001064048"/>
    </source>
</evidence>
<organism evidence="1 2">
    <name type="scientific">Choristoneura fumiferana</name>
    <name type="common">Spruce budworm moth</name>
    <name type="synonym">Archips fumiferana</name>
    <dbReference type="NCBI Taxonomy" id="7141"/>
    <lineage>
        <taxon>Eukaryota</taxon>
        <taxon>Metazoa</taxon>
        <taxon>Ecdysozoa</taxon>
        <taxon>Arthropoda</taxon>
        <taxon>Hexapoda</taxon>
        <taxon>Insecta</taxon>
        <taxon>Pterygota</taxon>
        <taxon>Neoptera</taxon>
        <taxon>Endopterygota</taxon>
        <taxon>Lepidoptera</taxon>
        <taxon>Glossata</taxon>
        <taxon>Ditrysia</taxon>
        <taxon>Tortricoidea</taxon>
        <taxon>Tortricidae</taxon>
        <taxon>Tortricinae</taxon>
        <taxon>Choristoneura</taxon>
    </lineage>
</organism>
<name>A0ACC0JNL0_CHOFU</name>
<sequence length="243" mass="27505">MLSTGGFFMVMLKSAFVVAFLSVPNPVVAFSSGIKHWSRKALYHQIDLCTQVCYHQIIPGLYLSNARAACDRSVLRNLDITHVLTIEAHRPPKSAFAHTNITTLFIRAYDHPKTNLMPYFPMANAFIEEGLQKGNVLVHCHFGVSRSATLVIAYLMEKYKLTFDQAYAYVKSRRSFINPNAGFVTQLRQYQRLGYQINGYHRLEAYMSVQGRKHRYKIASLAAVVVGILVPLIVLVVLRVPVQ</sequence>
<evidence type="ECO:0000313" key="1">
    <source>
        <dbReference type="EMBL" id="KAI8425649.1"/>
    </source>
</evidence>
<keyword evidence="2" id="KW-1185">Reference proteome</keyword>